<feature type="repeat" description="PPR" evidence="10">
    <location>
        <begin position="1265"/>
        <end position="1299"/>
    </location>
</feature>
<feature type="compositionally biased region" description="Polar residues" evidence="12">
    <location>
        <begin position="725"/>
        <end position="747"/>
    </location>
</feature>
<keyword evidence="7 9" id="KW-0505">Motor protein</keyword>
<dbReference type="InterPro" id="IPR027417">
    <property type="entry name" value="P-loop_NTPase"/>
</dbReference>
<dbReference type="PRINTS" id="PR00380">
    <property type="entry name" value="KINESINHEAVY"/>
</dbReference>
<feature type="repeat" description="PPR" evidence="10">
    <location>
        <begin position="962"/>
        <end position="996"/>
    </location>
</feature>
<dbReference type="InterPro" id="IPR027640">
    <property type="entry name" value="Kinesin-like_fam"/>
</dbReference>
<dbReference type="Pfam" id="PF01535">
    <property type="entry name" value="PPR"/>
    <property type="match status" value="4"/>
</dbReference>
<dbReference type="Gene3D" id="1.25.40.10">
    <property type="entry name" value="Tetratricopeptide repeat domain"/>
    <property type="match status" value="7"/>
</dbReference>
<dbReference type="Gene3D" id="3.40.850.10">
    <property type="entry name" value="Kinesin motor domain"/>
    <property type="match status" value="1"/>
</dbReference>
<evidence type="ECO:0000256" key="1">
    <source>
        <dbReference type="ARBA" id="ARBA00004245"/>
    </source>
</evidence>
<reference evidence="14 15" key="1">
    <citation type="submission" date="2021-05" db="EMBL/GenBank/DDBJ databases">
        <title>Genome Assembly of Synthetic Allotetraploid Brassica napus Reveals Homoeologous Exchanges between Subgenomes.</title>
        <authorList>
            <person name="Davis J.T."/>
        </authorList>
    </citation>
    <scope>NUCLEOTIDE SEQUENCE [LARGE SCALE GENOMIC DNA]</scope>
    <source>
        <strain evidence="15">cv. Da-Ae</strain>
        <tissue evidence="14">Seedling</tissue>
    </source>
</reference>
<evidence type="ECO:0000256" key="5">
    <source>
        <dbReference type="ARBA" id="ARBA00022741"/>
    </source>
</evidence>
<evidence type="ECO:0000256" key="11">
    <source>
        <dbReference type="SAM" id="Coils"/>
    </source>
</evidence>
<dbReference type="SMART" id="SM00129">
    <property type="entry name" value="KISc"/>
    <property type="match status" value="1"/>
</dbReference>
<dbReference type="InterPro" id="IPR046848">
    <property type="entry name" value="E_motif"/>
</dbReference>
<dbReference type="InterPro" id="IPR011990">
    <property type="entry name" value="TPR-like_helical_dom_sf"/>
</dbReference>
<dbReference type="InterPro" id="IPR001752">
    <property type="entry name" value="Kinesin_motor_dom"/>
</dbReference>
<evidence type="ECO:0000256" key="6">
    <source>
        <dbReference type="ARBA" id="ARBA00022840"/>
    </source>
</evidence>
<evidence type="ECO:0000313" key="14">
    <source>
        <dbReference type="EMBL" id="KAH0904434.1"/>
    </source>
</evidence>
<feature type="binding site" evidence="9">
    <location>
        <begin position="336"/>
        <end position="343"/>
    </location>
    <ligand>
        <name>ATP</name>
        <dbReference type="ChEBI" id="CHEBI:30616"/>
    </ligand>
</feature>
<feature type="repeat" description="PPR" evidence="10">
    <location>
        <begin position="1824"/>
        <end position="1858"/>
    </location>
</feature>
<keyword evidence="6 9" id="KW-0067">ATP-binding</keyword>
<keyword evidence="2" id="KW-0963">Cytoplasm</keyword>
<evidence type="ECO:0000313" key="15">
    <source>
        <dbReference type="Proteomes" id="UP000824890"/>
    </source>
</evidence>
<dbReference type="PANTHER" id="PTHR47971:SF8">
    <property type="entry name" value="KINESIN-LIKE PROTEIN"/>
    <property type="match status" value="1"/>
</dbReference>
<feature type="compositionally biased region" description="Polar residues" evidence="12">
    <location>
        <begin position="633"/>
        <end position="645"/>
    </location>
</feature>
<dbReference type="Proteomes" id="UP000824890">
    <property type="component" value="Unassembled WGS sequence"/>
</dbReference>
<feature type="compositionally biased region" description="Polar residues" evidence="12">
    <location>
        <begin position="663"/>
        <end position="685"/>
    </location>
</feature>
<keyword evidence="8" id="KW-0206">Cytoskeleton</keyword>
<dbReference type="PROSITE" id="PS50067">
    <property type="entry name" value="KINESIN_MOTOR_2"/>
    <property type="match status" value="1"/>
</dbReference>
<dbReference type="NCBIfam" id="TIGR00756">
    <property type="entry name" value="PPR"/>
    <property type="match status" value="8"/>
</dbReference>
<evidence type="ECO:0000256" key="4">
    <source>
        <dbReference type="ARBA" id="ARBA00022737"/>
    </source>
</evidence>
<feature type="region of interest" description="Disordered" evidence="12">
    <location>
        <begin position="221"/>
        <end position="241"/>
    </location>
</feature>
<keyword evidence="15" id="KW-1185">Reference proteome</keyword>
<evidence type="ECO:0000259" key="13">
    <source>
        <dbReference type="PROSITE" id="PS50067"/>
    </source>
</evidence>
<keyword evidence="11" id="KW-0175">Coiled coil</keyword>
<dbReference type="Pfam" id="PF13812">
    <property type="entry name" value="PPR_3"/>
    <property type="match status" value="1"/>
</dbReference>
<feature type="repeat" description="PPR" evidence="10">
    <location>
        <begin position="1129"/>
        <end position="1163"/>
    </location>
</feature>
<dbReference type="InterPro" id="IPR002885">
    <property type="entry name" value="PPR_rpt"/>
</dbReference>
<dbReference type="InterPro" id="IPR019821">
    <property type="entry name" value="Kinesin_motor_CS"/>
</dbReference>
<dbReference type="Pfam" id="PF20431">
    <property type="entry name" value="E_motif"/>
    <property type="match status" value="1"/>
</dbReference>
<comment type="similarity">
    <text evidence="9">Belongs to the TRAFAC class myosin-kinesin ATPase superfamily. Kinesin family.</text>
</comment>
<feature type="coiled-coil region" evidence="11">
    <location>
        <begin position="758"/>
        <end position="789"/>
    </location>
</feature>
<evidence type="ECO:0000256" key="8">
    <source>
        <dbReference type="ARBA" id="ARBA00023212"/>
    </source>
</evidence>
<feature type="compositionally biased region" description="Basic and acidic residues" evidence="12">
    <location>
        <begin position="703"/>
        <end position="723"/>
    </location>
</feature>
<feature type="repeat" description="PPR" evidence="10">
    <location>
        <begin position="1230"/>
        <end position="1264"/>
    </location>
</feature>
<accession>A0ABQ8BHX1</accession>
<evidence type="ECO:0000256" key="7">
    <source>
        <dbReference type="ARBA" id="ARBA00023175"/>
    </source>
</evidence>
<keyword evidence="4" id="KW-0677">Repeat</keyword>
<evidence type="ECO:0000256" key="9">
    <source>
        <dbReference type="PROSITE-ProRule" id="PRU00283"/>
    </source>
</evidence>
<evidence type="ECO:0000256" key="10">
    <source>
        <dbReference type="PROSITE-ProRule" id="PRU00708"/>
    </source>
</evidence>
<feature type="domain" description="Kinesin motor" evidence="13">
    <location>
        <begin position="247"/>
        <end position="580"/>
    </location>
</feature>
<dbReference type="EMBL" id="JAGKQM010000011">
    <property type="protein sequence ID" value="KAH0904434.1"/>
    <property type="molecule type" value="Genomic_DNA"/>
</dbReference>
<feature type="repeat" description="PPR" evidence="10">
    <location>
        <begin position="1859"/>
        <end position="1893"/>
    </location>
</feature>
<dbReference type="PROSITE" id="PS00411">
    <property type="entry name" value="KINESIN_MOTOR_1"/>
    <property type="match status" value="1"/>
</dbReference>
<dbReference type="Pfam" id="PF00225">
    <property type="entry name" value="Kinesin"/>
    <property type="match status" value="1"/>
</dbReference>
<comment type="caution">
    <text evidence="14">The sequence shown here is derived from an EMBL/GenBank/DDBJ whole genome shotgun (WGS) entry which is preliminary data.</text>
</comment>
<dbReference type="CDD" id="cd01367">
    <property type="entry name" value="KISc_KIF2_like"/>
    <property type="match status" value="1"/>
</dbReference>
<feature type="region of interest" description="Disordered" evidence="12">
    <location>
        <begin position="579"/>
        <end position="748"/>
    </location>
</feature>
<gene>
    <name evidence="14" type="ORF">HID58_043937</name>
</gene>
<sequence>MIYISLMTELNISNRIVACLRFPLIRRKRNEFAAFIVVSIRSPKLAPQRRSQRHMGGHMQQTNAAAATALYDAGPANDAGDAVMARWLQSAGLQHLGSPVASTGNNDQRHLPNLLMQGYGAQTAEEKQRLFNLMRNLNFNGESTSESYTPTFQASAAMPSSEGFFSPEFRGDFGAGLMDLHAMDDTELLSEHVITEPFEPSPFMPSVNKEFEEDFNLPANRQQRQQTDAEPLGSLPKSEKENTSVAKIKVVVRKRPLNKKEIARKEEDVVTVSDNSLTVHEPKLKVDLTAYVENHEFCFDAVLDEDVSNDEVYRATIEPIIPIIFQRTKATCFAYGQTGSGKTYTMKPLPIRAVEDLMRLLRQPVYSNQRFKLWLSYFEIYGGKLFDLLSERKKLCMREDGRQQVCIVGLQEYEVSDVQIVKDFIEKGNAERSTGSTGANEESSRSHAILQLVVKKHVEVKETRRKNNDAKELPGKVVGKISFIDLAGSERGADTTDNDRQTRIEGAEINKSLLALKECIRALDNDQLHIPFRGSKLTEVLRDSFVGNSRTVMISCISPSVGSCEHTLNTLRYADRVKSLSKSGNSRKDQTGNSMPPVNKEALLASNDVEDIFEPPQEVNVQETGRRIEKESYTTSTTDFRQPTSFREESGIPSISMDKGRSETNNSSFGGSASQRNHLSSYPQETSDREEKVKKVSPPRGKAWREEKPDRPPQNLSKRDVRSSDIPTLTNYRQNTSEASSRQYETDTSLDENIDALLEEEEALIAAHRKEIEDTMEIVREEMKLLAEVDQPGSMIENYVTQLSFVLSRKAAGLVSLQARLARFQHRLKEQEILSRKRNLILGQIIHQHLLKRALTLTSSTVLVKLTRLYASCNEVKLARHAFDEIPHPRTNPIPWDVMIKAYASNDHPEKALDLYYKMLSTGVMPTKYTYPFALKACAGLRAIEDGKLIHTHAKGSGFSADLYVCTALVDFYAKCGELDMAIQVFDEMPERDVVAWNAVISGFSLCCGLADVIALFKDMRRRDGLSPNLSTIVGMFPALGRSSCALKEGKSLHGYCIRMGFSDDVVFKTGILDVYSKSKCIVYARRVFDSNCLKNEVTWSAMIGGYIENEMMMEAGGLFLQIEIDLKDIVSYNSLISGCVENCRAQESLCLFRDMKCSGVGPDITTLLGVLTACSHLAALRHGFSCHGYCVVHGYAVNTTICNALMDMYTKCGKLDVAKRVFDTMHKRDTVSWNTMMFGFGNHGLGKEALSLFDSMRNAGVSPDDVTFLALLSACGHSGLVDEGRQVFSSLSRGDFNVTPRIDHYNCMADLLARAGYLDEAYDLVNKMPFKPDVNVLGTLLSASLTYKNVELGDKVSTKMHSLGGTTRSFVLVSNTYSAVERWEDAESIRTTQKKTGLHKIPGYSWVDFFAIYDGFNGRDHDALYKSIVFHLQLLDHQMKAKPCEKSGLLSNSSSFDLFRQGGLDCLKPCAYLRNMNLGDSRAVLATSNGFMLEELMNIQTRQRKNYHDDVTVMVITFGTEQCTSKASPLRFVSRFSTTIPSRFHLSLTEYETDVERLARRERSVQVLGEPVVRIMESFERRRNLKDLLDYAHRVDNRFVCSVLDMDVDIIAKITFFKWAGRCGNFQPNRSTYMAFLHCLVEEARNLDDSSDVTESVYIALLGLYFKFGTVEKTFDLLEEIKMKQTGTFSTFAELIHEFVRVGNVEEAYGLYENIRRDWLRCPHLVFVHKLINILSKIGRVEVLTKVFRVWQYIDAYDALIKTLFESNAPDSEVMEAVVVDLLKDQGSGFDVNALVSGMVKACMINEANLLLRKMEENGFIQDVNSHNIILNGFARESVPKLAIDMFEAMKQSGIKPDGINYNTLLGCFLHSGMFKEAARVTREMKDEGFAITDSSILEADGNVDQNLLHSRFQDSIITNNILLVLEAQTMNLRHPLVPPKMVVHAQIIY</sequence>
<proteinExistence type="inferred from homology"/>
<dbReference type="PROSITE" id="PS51375">
    <property type="entry name" value="PPR"/>
    <property type="match status" value="8"/>
</dbReference>
<evidence type="ECO:0000256" key="2">
    <source>
        <dbReference type="ARBA" id="ARBA00022490"/>
    </source>
</evidence>
<dbReference type="InterPro" id="IPR036961">
    <property type="entry name" value="Kinesin_motor_dom_sf"/>
</dbReference>
<feature type="repeat" description="PPR" evidence="10">
    <location>
        <begin position="892"/>
        <end position="926"/>
    </location>
</feature>
<comment type="subcellular location">
    <subcellularLocation>
        <location evidence="1">Cytoplasm</location>
        <location evidence="1">Cytoskeleton</location>
    </subcellularLocation>
</comment>
<protein>
    <recommendedName>
        <fullName evidence="13">Kinesin motor domain-containing protein</fullName>
    </recommendedName>
</protein>
<feature type="repeat" description="PPR" evidence="10">
    <location>
        <begin position="1199"/>
        <end position="1229"/>
    </location>
</feature>
<organism evidence="14 15">
    <name type="scientific">Brassica napus</name>
    <name type="common">Rape</name>
    <dbReference type="NCBI Taxonomy" id="3708"/>
    <lineage>
        <taxon>Eukaryota</taxon>
        <taxon>Viridiplantae</taxon>
        <taxon>Streptophyta</taxon>
        <taxon>Embryophyta</taxon>
        <taxon>Tracheophyta</taxon>
        <taxon>Spermatophyta</taxon>
        <taxon>Magnoliopsida</taxon>
        <taxon>eudicotyledons</taxon>
        <taxon>Gunneridae</taxon>
        <taxon>Pentapetalae</taxon>
        <taxon>rosids</taxon>
        <taxon>malvids</taxon>
        <taxon>Brassicales</taxon>
        <taxon>Brassicaceae</taxon>
        <taxon>Brassiceae</taxon>
        <taxon>Brassica</taxon>
    </lineage>
</organism>
<evidence type="ECO:0000256" key="12">
    <source>
        <dbReference type="SAM" id="MobiDB-lite"/>
    </source>
</evidence>
<dbReference type="SUPFAM" id="SSF52540">
    <property type="entry name" value="P-loop containing nucleoside triphosphate hydrolases"/>
    <property type="match status" value="1"/>
</dbReference>
<keyword evidence="5 9" id="KW-0547">Nucleotide-binding</keyword>
<keyword evidence="3" id="KW-0493">Microtubule</keyword>
<dbReference type="Pfam" id="PF13041">
    <property type="entry name" value="PPR_2"/>
    <property type="match status" value="3"/>
</dbReference>
<evidence type="ECO:0000256" key="3">
    <source>
        <dbReference type="ARBA" id="ARBA00022701"/>
    </source>
</evidence>
<dbReference type="PANTHER" id="PTHR47971">
    <property type="entry name" value="KINESIN-RELATED PROTEIN 6"/>
    <property type="match status" value="1"/>
</dbReference>
<name>A0ABQ8BHX1_BRANA</name>